<proteinExistence type="predicted"/>
<evidence type="ECO:0000313" key="1">
    <source>
        <dbReference type="EMBL" id="VDM69451.1"/>
    </source>
</evidence>
<gene>
    <name evidence="1" type="ORF">SVUK_LOCUS4449</name>
</gene>
<dbReference type="Proteomes" id="UP000270094">
    <property type="component" value="Unassembled WGS sequence"/>
</dbReference>
<organism evidence="1 2">
    <name type="scientific">Strongylus vulgaris</name>
    <name type="common">Blood worm</name>
    <dbReference type="NCBI Taxonomy" id="40348"/>
    <lineage>
        <taxon>Eukaryota</taxon>
        <taxon>Metazoa</taxon>
        <taxon>Ecdysozoa</taxon>
        <taxon>Nematoda</taxon>
        <taxon>Chromadorea</taxon>
        <taxon>Rhabditida</taxon>
        <taxon>Rhabditina</taxon>
        <taxon>Rhabditomorpha</taxon>
        <taxon>Strongyloidea</taxon>
        <taxon>Strongylidae</taxon>
        <taxon>Strongylus</taxon>
    </lineage>
</organism>
<evidence type="ECO:0000313" key="2">
    <source>
        <dbReference type="Proteomes" id="UP000270094"/>
    </source>
</evidence>
<dbReference type="EMBL" id="UYYB01012276">
    <property type="protein sequence ID" value="VDM69451.1"/>
    <property type="molecule type" value="Genomic_DNA"/>
</dbReference>
<sequence length="43" mass="5137">MVLRELHDEFYAKLHSADYYMSITIEESKIFKMNSKPNKPPFS</sequence>
<keyword evidence="2" id="KW-1185">Reference proteome</keyword>
<accession>A0A3P7I7Y6</accession>
<dbReference type="AlphaFoldDB" id="A0A3P7I7Y6"/>
<protein>
    <submittedName>
        <fullName evidence="1">Uncharacterized protein</fullName>
    </submittedName>
</protein>
<name>A0A3P7I7Y6_STRVU</name>
<reference evidence="1 2" key="1">
    <citation type="submission" date="2018-11" db="EMBL/GenBank/DDBJ databases">
        <authorList>
            <consortium name="Pathogen Informatics"/>
        </authorList>
    </citation>
    <scope>NUCLEOTIDE SEQUENCE [LARGE SCALE GENOMIC DNA]</scope>
</reference>